<keyword evidence="3" id="KW-1185">Reference proteome</keyword>
<accession>A0A840XLD5</accession>
<evidence type="ECO:0000313" key="2">
    <source>
        <dbReference type="EMBL" id="MBB5688736.1"/>
    </source>
</evidence>
<dbReference type="Gene3D" id="3.10.129.10">
    <property type="entry name" value="Hotdog Thioesterase"/>
    <property type="match status" value="1"/>
</dbReference>
<dbReference type="RefSeq" id="WP_184481648.1">
    <property type="nucleotide sequence ID" value="NZ_JAAEDJ010000010.1"/>
</dbReference>
<proteinExistence type="predicted"/>
<comment type="caution">
    <text evidence="2">The sequence shown here is derived from an EMBL/GenBank/DDBJ whole genome shotgun (WGS) entry which is preliminary data.</text>
</comment>
<gene>
    <name evidence="2" type="ORF">FHS88_000852</name>
</gene>
<dbReference type="PANTHER" id="PTHR42993">
    <property type="entry name" value="MAOC-LIKE DEHYDRATASE DOMAIN-CONTAINING PROTEIN"/>
    <property type="match status" value="1"/>
</dbReference>
<evidence type="ECO:0000313" key="3">
    <source>
        <dbReference type="Proteomes" id="UP000562254"/>
    </source>
</evidence>
<protein>
    <submittedName>
        <fullName evidence="2">Acyl dehydratase</fullName>
    </submittedName>
</protein>
<dbReference type="InterPro" id="IPR002539">
    <property type="entry name" value="MaoC-like_dom"/>
</dbReference>
<dbReference type="Pfam" id="PF01575">
    <property type="entry name" value="MaoC_dehydratas"/>
    <property type="match status" value="1"/>
</dbReference>
<dbReference type="EMBL" id="JACIJE010000002">
    <property type="protein sequence ID" value="MBB5688736.1"/>
    <property type="molecule type" value="Genomic_DNA"/>
</dbReference>
<evidence type="ECO:0000259" key="1">
    <source>
        <dbReference type="Pfam" id="PF01575"/>
    </source>
</evidence>
<dbReference type="PANTHER" id="PTHR42993:SF1">
    <property type="entry name" value="MAOC-LIKE DEHYDRATASE DOMAIN-CONTAINING PROTEIN"/>
    <property type="match status" value="1"/>
</dbReference>
<reference evidence="2 3" key="1">
    <citation type="submission" date="2020-08" db="EMBL/GenBank/DDBJ databases">
        <title>Genomic Encyclopedia of Type Strains, Phase IV (KMG-IV): sequencing the most valuable type-strain genomes for metagenomic binning, comparative biology and taxonomic classification.</title>
        <authorList>
            <person name="Goeker M."/>
        </authorList>
    </citation>
    <scope>NUCLEOTIDE SEQUENCE [LARGE SCALE GENOMIC DNA]</scope>
    <source>
        <strain evidence="2 3">DSM 25895</strain>
    </source>
</reference>
<dbReference type="Proteomes" id="UP000562254">
    <property type="component" value="Unassembled WGS sequence"/>
</dbReference>
<dbReference type="InterPro" id="IPR039375">
    <property type="entry name" value="NodN-like"/>
</dbReference>
<organism evidence="2 3">
    <name type="scientific">Neoroseomonas alkaliterrae</name>
    <dbReference type="NCBI Taxonomy" id="1452450"/>
    <lineage>
        <taxon>Bacteria</taxon>
        <taxon>Pseudomonadati</taxon>
        <taxon>Pseudomonadota</taxon>
        <taxon>Alphaproteobacteria</taxon>
        <taxon>Acetobacterales</taxon>
        <taxon>Acetobacteraceae</taxon>
        <taxon>Neoroseomonas</taxon>
    </lineage>
</organism>
<dbReference type="AlphaFoldDB" id="A0A840XLD5"/>
<dbReference type="SUPFAM" id="SSF54637">
    <property type="entry name" value="Thioesterase/thiol ester dehydrase-isomerase"/>
    <property type="match status" value="1"/>
</dbReference>
<sequence length="152" mass="16910">MRVVETPEALKALVGQELGVGEWLEVTQEMIDRFADVTGDHQWIHVDVERAKREMPGGKTIAHGYLLLSLLPKLGAGVYKVTWPSRTLNYGSDKVRIINPVQAGDRVRLRQALVAVDDGANGTHRIVVRQTMEIEGKDKPALIADTIRMTFP</sequence>
<dbReference type="InterPro" id="IPR029069">
    <property type="entry name" value="HotDog_dom_sf"/>
</dbReference>
<name>A0A840XLD5_9PROT</name>
<dbReference type="CDD" id="cd03450">
    <property type="entry name" value="NodN"/>
    <property type="match status" value="1"/>
</dbReference>
<feature type="domain" description="MaoC-like" evidence="1">
    <location>
        <begin position="13"/>
        <end position="123"/>
    </location>
</feature>